<proteinExistence type="predicted"/>
<keyword evidence="2 5" id="KW-0067">ATP-binding</keyword>
<dbReference type="Proteomes" id="UP001162640">
    <property type="component" value="Unassembled WGS sequence"/>
</dbReference>
<dbReference type="PANTHER" id="PTHR44329">
    <property type="entry name" value="SERINE/THREONINE-PROTEIN KINASE TNNI3K-RELATED"/>
    <property type="match status" value="1"/>
</dbReference>
<evidence type="ECO:0000256" key="6">
    <source>
        <dbReference type="SAM" id="Coils"/>
    </source>
</evidence>
<keyword evidence="1 5" id="KW-0547">Nucleotide-binding</keyword>
<dbReference type="InterPro" id="IPR000719">
    <property type="entry name" value="Prot_kinase_dom"/>
</dbReference>
<dbReference type="EMBL" id="BLQM01000625">
    <property type="protein sequence ID" value="GMH95698.1"/>
    <property type="molecule type" value="Genomic_DNA"/>
</dbReference>
<feature type="non-terminal residue" evidence="10">
    <location>
        <position position="1"/>
    </location>
</feature>
<evidence type="ECO:0000256" key="4">
    <source>
        <dbReference type="PROSITE-ProRule" id="PRU00087"/>
    </source>
</evidence>
<comment type="caution">
    <text evidence="10">The sequence shown here is derived from an EMBL/GenBank/DDBJ whole genome shotgun (WGS) entry which is preliminary data.</text>
</comment>
<dbReference type="InterPro" id="IPR017868">
    <property type="entry name" value="Filamin/ABP280_repeat-like"/>
</dbReference>
<dbReference type="SMART" id="SM00202">
    <property type="entry name" value="SR"/>
    <property type="match status" value="2"/>
</dbReference>
<evidence type="ECO:0000259" key="8">
    <source>
        <dbReference type="PROSITE" id="PS50011"/>
    </source>
</evidence>
<dbReference type="GO" id="GO:0004674">
    <property type="term" value="F:protein serine/threonine kinase activity"/>
    <property type="evidence" value="ECO:0007669"/>
    <property type="project" value="TreeGrafter"/>
</dbReference>
<feature type="repeat" description="Filamin" evidence="4">
    <location>
        <begin position="803"/>
        <end position="904"/>
    </location>
</feature>
<dbReference type="Gene3D" id="3.10.250.10">
    <property type="entry name" value="SRCR-like domain"/>
    <property type="match status" value="2"/>
</dbReference>
<feature type="domain" description="SRCR" evidence="9">
    <location>
        <begin position="248"/>
        <end position="396"/>
    </location>
</feature>
<dbReference type="PROSITE" id="PS00108">
    <property type="entry name" value="PROTEIN_KINASE_ST"/>
    <property type="match status" value="1"/>
</dbReference>
<dbReference type="InterPro" id="IPR001190">
    <property type="entry name" value="SRCR"/>
</dbReference>
<keyword evidence="6" id="KW-0175">Coiled coil</keyword>
<evidence type="ECO:0008006" key="12">
    <source>
        <dbReference type="Google" id="ProtNLM"/>
    </source>
</evidence>
<dbReference type="SMART" id="SM00220">
    <property type="entry name" value="S_TKc"/>
    <property type="match status" value="1"/>
</dbReference>
<feature type="region of interest" description="Disordered" evidence="7">
    <location>
        <begin position="1"/>
        <end position="28"/>
    </location>
</feature>
<dbReference type="Pfam" id="PF00530">
    <property type="entry name" value="SRCR"/>
    <property type="match status" value="1"/>
</dbReference>
<dbReference type="PROSITE" id="PS50194">
    <property type="entry name" value="FILAMIN_REPEAT"/>
    <property type="match status" value="1"/>
</dbReference>
<dbReference type="InterPro" id="IPR013783">
    <property type="entry name" value="Ig-like_fold"/>
</dbReference>
<accession>A0A9W7EZP3</accession>
<protein>
    <recommendedName>
        <fullName evidence="12">Protein kinase domain-containing protein</fullName>
    </recommendedName>
</protein>
<dbReference type="PROSITE" id="PS00107">
    <property type="entry name" value="PROTEIN_KINASE_ATP"/>
    <property type="match status" value="1"/>
</dbReference>
<organism evidence="10 11">
    <name type="scientific">Triparma laevis f. inornata</name>
    <dbReference type="NCBI Taxonomy" id="1714386"/>
    <lineage>
        <taxon>Eukaryota</taxon>
        <taxon>Sar</taxon>
        <taxon>Stramenopiles</taxon>
        <taxon>Ochrophyta</taxon>
        <taxon>Bolidophyceae</taxon>
        <taxon>Parmales</taxon>
        <taxon>Triparmaceae</taxon>
        <taxon>Triparma</taxon>
    </lineage>
</organism>
<dbReference type="InterPro" id="IPR051681">
    <property type="entry name" value="Ser/Thr_Kinases-Pseudokinases"/>
</dbReference>
<gene>
    <name evidence="10" type="ORF">TL16_g13218</name>
</gene>
<feature type="coiled-coil region" evidence="6">
    <location>
        <begin position="1336"/>
        <end position="1366"/>
    </location>
</feature>
<dbReference type="SMART" id="SM01411">
    <property type="entry name" value="Ephrin_rec_like"/>
    <property type="match status" value="2"/>
</dbReference>
<dbReference type="InterPro" id="IPR017441">
    <property type="entry name" value="Protein_kinase_ATP_BS"/>
</dbReference>
<dbReference type="GO" id="GO:0016020">
    <property type="term" value="C:membrane"/>
    <property type="evidence" value="ECO:0007669"/>
    <property type="project" value="InterPro"/>
</dbReference>
<feature type="compositionally biased region" description="Polar residues" evidence="7">
    <location>
        <begin position="1"/>
        <end position="13"/>
    </location>
</feature>
<feature type="region of interest" description="Disordered" evidence="7">
    <location>
        <begin position="1427"/>
        <end position="1451"/>
    </location>
</feature>
<evidence type="ECO:0000256" key="7">
    <source>
        <dbReference type="SAM" id="MobiDB-lite"/>
    </source>
</evidence>
<reference evidence="11" key="1">
    <citation type="journal article" date="2023" name="Commun. Biol.">
        <title>Genome analysis of Parmales, the sister group of diatoms, reveals the evolutionary specialization of diatoms from phago-mixotrophs to photoautotrophs.</title>
        <authorList>
            <person name="Ban H."/>
            <person name="Sato S."/>
            <person name="Yoshikawa S."/>
            <person name="Yamada K."/>
            <person name="Nakamura Y."/>
            <person name="Ichinomiya M."/>
            <person name="Sato N."/>
            <person name="Blanc-Mathieu R."/>
            <person name="Endo H."/>
            <person name="Kuwata A."/>
            <person name="Ogata H."/>
        </authorList>
    </citation>
    <scope>NUCLEOTIDE SEQUENCE [LARGE SCALE GENOMIC DNA]</scope>
</reference>
<feature type="binding site" evidence="5">
    <location>
        <position position="1078"/>
    </location>
    <ligand>
        <name>ATP</name>
        <dbReference type="ChEBI" id="CHEBI:30616"/>
    </ligand>
</feature>
<dbReference type="InterPro" id="IPR008271">
    <property type="entry name" value="Ser/Thr_kinase_AS"/>
</dbReference>
<feature type="domain" description="Protein kinase" evidence="8">
    <location>
        <begin position="1051"/>
        <end position="1336"/>
    </location>
</feature>
<evidence type="ECO:0000313" key="11">
    <source>
        <dbReference type="Proteomes" id="UP001162640"/>
    </source>
</evidence>
<evidence type="ECO:0000256" key="5">
    <source>
        <dbReference type="PROSITE-ProRule" id="PRU10141"/>
    </source>
</evidence>
<keyword evidence="3" id="KW-1015">Disulfide bond</keyword>
<dbReference type="InterPro" id="IPR011641">
    <property type="entry name" value="Tyr-kin_ephrin_A/B_rcpt-like"/>
</dbReference>
<evidence type="ECO:0000256" key="3">
    <source>
        <dbReference type="ARBA" id="ARBA00023157"/>
    </source>
</evidence>
<dbReference type="Pfam" id="PF00069">
    <property type="entry name" value="Pkinase"/>
    <property type="match status" value="1"/>
</dbReference>
<sequence length="1460" mass="160346">RRPHAIQQTNTGCDSPVRPALSTADTSDGMTGYGPYNIGFDDQGQVTGRLEYKVSGVWGTVGDKDTNTHRFGEKEAQVACRQLGLETGYGLLLNSSFVPSSDMSSGYLTPFLDDLNCDPVTDLSLGSCTTGSDSTDVDSSNSYDIGVMCKFAECEMCEHGKYSETLRNKECQNCEAGTYNPKNTSMTKSDCLKCESDSYSSPGSMECSPCPAELVQGEDGGSCVCKVGSEPNFVSPMGYLEYPAESTIRLSRGYDTVQPPSFSSDGTVYGRLEIKDPSSADREWGTVSGKKKYYSSTSDSWVISSYGALPNIETAVVACKQLAKELGYYSDPLSAEVLHYDDDRVIEGYLAPVLTEVDCETTNSAIRECSYNAGGDSGGLYYPPVENDYDIGVQCKILSYADSCEICIPGKISIGAANSLCADCPKNHYNPSYGATSCDECKAAVTMFGPEGSSSDSMCFTEIGLWSNLYIADNWLYKINDDVETFSKDSNGNWLPESVSFVSRDKLLALNNYGSVYEYSSESMARLGTFASISNKQDDTSVLYLDHHGLVAVGALDGIYFFALEDGLGGGNLEESSHDRFIDFANPRKFCLGEFENEILIMTNIDSDDKITRKCIPGMSCSSEREGVIVSTTSYSSTSFYDVAVLKEKRVILVTIKNSNSIYSVRSCPLSGSEMDLDTDCSLPHVAFQVSKIQTAGSDSKAGSIIEIPLDLNDHRNNSLSDEFDFADISSKITVRAEGYVQTIAEGLSVKIEIDGDVEHSGTSMTAKLGINFAGLWQVHVSGEISGSQVEFMNSPFNLTVEPDVTDASKTEVDFTSEIVAGNEFEGRYKLYDAYQNPTSFSRDRLFAELKGYSGNSLGSLVKSSNGFWEYSTSQNLTKAGTYTLEVTLGSEEHIYGSPFQFDVVADVPDPSKCGSSMNDMGKEFFSSGSTFTGTMMLKVTPRDQYDNLVLDAEGFEARTELPIAEESETVIEVGILYNGEFLEGSPKVITVKPDDGSVDLPAILGGNLHESLRKKKHSEKEIDIMKKAMEDQGKERSDELRQVLIPSSEVKIVSLLGQGAFGTVNLGTYKDQEVAIKQLISIDEESVQRFRFECFLMKELRHPNVVKLVGVCWDDMMLGCVLEYIDGGSLEGRLKKDWIQPTAEKMTWKRELLSLAKGAANGVRYLHNSRYYDEEEQVWKDCIIHRDLKPDNMLVTKDNVLKLTDFGEARAADLSMTMTAVGTPIYISPEVMRNDRYDLKADTYSFGVVLAAMVRAEKNIVDFFFDRLQKKMGKKNRMGIGIGSLNRYLDRGWRPPLPVEFYPKLTRLISRCWAKDPTDRPDFEQIYEELSADMLESGRRKNEDLAAENEKLTEELQNLKQQLNEGGGGEGGGKAQPTIVDFGAGKQKQKPTIVKFEVENGVKEKQQPPIVDFGVEDQKVGMVGGAVGIKKGGTSDSTTNENKEGEAAPNPFANIFYSG</sequence>
<evidence type="ECO:0000256" key="2">
    <source>
        <dbReference type="ARBA" id="ARBA00022840"/>
    </source>
</evidence>
<dbReference type="PROSITE" id="PS50287">
    <property type="entry name" value="SRCR_2"/>
    <property type="match status" value="2"/>
</dbReference>
<dbReference type="Gene3D" id="3.30.200.20">
    <property type="entry name" value="Phosphorylase Kinase, domain 1"/>
    <property type="match status" value="1"/>
</dbReference>
<evidence type="ECO:0000256" key="1">
    <source>
        <dbReference type="ARBA" id="ARBA00022741"/>
    </source>
</evidence>
<evidence type="ECO:0000259" key="9">
    <source>
        <dbReference type="PROSITE" id="PS50287"/>
    </source>
</evidence>
<dbReference type="InterPro" id="IPR036772">
    <property type="entry name" value="SRCR-like_dom_sf"/>
</dbReference>
<dbReference type="SUPFAM" id="SSF56112">
    <property type="entry name" value="Protein kinase-like (PK-like)"/>
    <property type="match status" value="1"/>
</dbReference>
<dbReference type="SUPFAM" id="SSF56487">
    <property type="entry name" value="SRCR-like"/>
    <property type="match status" value="1"/>
</dbReference>
<feature type="domain" description="SRCR" evidence="9">
    <location>
        <begin position="36"/>
        <end position="150"/>
    </location>
</feature>
<evidence type="ECO:0000313" key="10">
    <source>
        <dbReference type="EMBL" id="GMH95698.1"/>
    </source>
</evidence>
<dbReference type="GO" id="GO:0005524">
    <property type="term" value="F:ATP binding"/>
    <property type="evidence" value="ECO:0007669"/>
    <property type="project" value="UniProtKB-UniRule"/>
</dbReference>
<dbReference type="InterPro" id="IPR011009">
    <property type="entry name" value="Kinase-like_dom_sf"/>
</dbReference>
<name>A0A9W7EZP3_9STRA</name>
<dbReference type="Gene3D" id="1.10.510.10">
    <property type="entry name" value="Transferase(Phosphotransferase) domain 1"/>
    <property type="match status" value="1"/>
</dbReference>
<dbReference type="PROSITE" id="PS50011">
    <property type="entry name" value="PROTEIN_KINASE_DOM"/>
    <property type="match status" value="1"/>
</dbReference>
<dbReference type="Pfam" id="PF07699">
    <property type="entry name" value="Ephrin_rec_like"/>
    <property type="match status" value="1"/>
</dbReference>
<dbReference type="Gene3D" id="2.60.40.10">
    <property type="entry name" value="Immunoglobulins"/>
    <property type="match status" value="1"/>
</dbReference>